<sequence>MNSISVVATTLEQLRLSTSNPAWVILRAKNAPAVLAILRSVFEGDNRQVAGSDFALTVDAMLVDIREQTDMELPKTGVAYINDWVKDGYLVRRSPQGTREELYELSTDAHVAIDYVQQLTNPQRSVTKSRLSTLITGLRDLAAETDEDEANAIRRLEAQRDAIQHRIDQVRMNGVATISDEEAVEKAREILSLVSDLPTDFSRVREEIEEVDRELRESIVEEKLHAGDVLENVFRGVDLITQSEAGKAFSGFYEVFLDPEQSKQLDATVSTVLSRDFVRKLSPMECAELGQFVDTLDVSSGQVHDSMTNLSRSLRRFVQSREAESQQALIKSINAAQQMALQLAQEGIGTNSPVGVELELTTMQPTSLSSWKLHDPMEYKIDRGMEINEQGSIDMEAMRRRIRENEIDWEELCGAVNDVVERDGRASISDVLSAHPATQGLASVVGLIKLARRHGERRDGTELLHWTRADGTRLRARYERFEFDTTIGRP</sequence>
<protein>
    <submittedName>
        <fullName evidence="1">DUF3375 domain-containing protein</fullName>
    </submittedName>
</protein>
<comment type="caution">
    <text evidence="1">The sequence shown here is derived from an EMBL/GenBank/DDBJ whole genome shotgun (WGS) entry which is preliminary data.</text>
</comment>
<evidence type="ECO:0000313" key="1">
    <source>
        <dbReference type="EMBL" id="TSJ72824.1"/>
    </source>
</evidence>
<gene>
    <name evidence="1" type="ORF">FPH17_09255</name>
</gene>
<dbReference type="Proteomes" id="UP000320747">
    <property type="component" value="Unassembled WGS sequence"/>
</dbReference>
<dbReference type="Pfam" id="PF11855">
    <property type="entry name" value="DUF3375"/>
    <property type="match status" value="1"/>
</dbReference>
<proteinExistence type="predicted"/>
<name>A0ABY3DZR4_9CORY</name>
<dbReference type="RefSeq" id="WP_154880111.1">
    <property type="nucleotide sequence ID" value="NZ_JAADJX010000001.1"/>
</dbReference>
<dbReference type="InterPro" id="IPR021804">
    <property type="entry name" value="DUF3375"/>
</dbReference>
<reference evidence="1 2" key="1">
    <citation type="submission" date="2019-07" db="EMBL/GenBank/DDBJ databases">
        <title>Draft genome of Corynebacterium godavarianum and other related strains.</title>
        <authorList>
            <person name="Bernier A.-M."/>
            <person name="Bernard K."/>
        </authorList>
    </citation>
    <scope>NUCLEOTIDE SEQUENCE [LARGE SCALE GENOMIC DNA]</scope>
    <source>
        <strain evidence="1 2">LMG 29598</strain>
    </source>
</reference>
<evidence type="ECO:0000313" key="2">
    <source>
        <dbReference type="Proteomes" id="UP000320747"/>
    </source>
</evidence>
<organism evidence="1 2">
    <name type="scientific">Corynebacterium godavarianum</name>
    <dbReference type="NCBI Taxonomy" id="2054421"/>
    <lineage>
        <taxon>Bacteria</taxon>
        <taxon>Bacillati</taxon>
        <taxon>Actinomycetota</taxon>
        <taxon>Actinomycetes</taxon>
        <taxon>Mycobacteriales</taxon>
        <taxon>Corynebacteriaceae</taxon>
        <taxon>Corynebacterium</taxon>
    </lineage>
</organism>
<accession>A0ABY3DZR4</accession>
<dbReference type="EMBL" id="VMHH01000008">
    <property type="protein sequence ID" value="TSJ72824.1"/>
    <property type="molecule type" value="Genomic_DNA"/>
</dbReference>
<keyword evidence="2" id="KW-1185">Reference proteome</keyword>